<organism evidence="1 2">
    <name type="scientific">Lonomia obliqua multiple nucleopolyhedrovirus</name>
    <dbReference type="NCBI Taxonomy" id="134394"/>
    <lineage>
        <taxon>Viruses</taxon>
        <taxon>Viruses incertae sedis</taxon>
        <taxon>Naldaviricetes</taxon>
        <taxon>Lefavirales</taxon>
        <taxon>Baculoviridae</taxon>
        <taxon>Alphabaculovirus</taxon>
        <taxon>Alphabaculovirus lonobliquae</taxon>
        <taxon>Lonomia obliqua nucleopolyhedrovirus</taxon>
    </lineage>
</organism>
<evidence type="ECO:0000313" key="1">
    <source>
        <dbReference type="EMBL" id="AKN81007.1"/>
    </source>
</evidence>
<accession>A0A126FC79</accession>
<name>A0A126FC79_9ABAC</name>
<proteinExistence type="predicted"/>
<dbReference type="GeneID" id="40526748"/>
<dbReference type="Pfam" id="PF06034">
    <property type="entry name" value="DUF919"/>
    <property type="match status" value="1"/>
</dbReference>
<dbReference type="InterPro" id="IPR009265">
    <property type="entry name" value="AcMNPV_Orf29"/>
</dbReference>
<dbReference type="KEGG" id="vg:40526748"/>
<dbReference type="EMBL" id="KP763670">
    <property type="protein sequence ID" value="AKN81007.1"/>
    <property type="molecule type" value="Genomic_DNA"/>
</dbReference>
<reference evidence="1 2" key="1">
    <citation type="submission" date="2015-02" db="EMBL/GenBank/DDBJ databases">
        <title>Complete genome of a baculovirus isolated from a medical interest larvae: lLonomia obliqua (Lepidoptera: Saturniidae).</title>
        <authorList>
            <person name="Clara A.-S.W."/>
            <person name="Daniel A.-A.M.P."/>
            <person name="Miguel A.S."/>
            <person name="Jhon F.E.A."/>
            <person name="Fabricio M.S."/>
            <person name="Jose W.L.C."/>
            <person name="Bergmann R.M."/>
            <person name="Fernando M.L."/>
        </authorList>
    </citation>
    <scope>NUCLEOTIDE SEQUENCE [LARGE SCALE GENOMIC DNA]</scope>
    <source>
        <strain evidence="1">SP/2000</strain>
    </source>
</reference>
<dbReference type="RefSeq" id="YP_009666478.1">
    <property type="nucleotide sequence ID" value="NC_043520.1"/>
</dbReference>
<sequence length="67" mass="8212">MYSKSKDAQDLTRKLNEINFRKKQILIKTQHLERLKLITKDARELRDLEQKLLDLRYQFLNFSVNNF</sequence>
<dbReference type="Proteomes" id="UP000297030">
    <property type="component" value="Segment"/>
</dbReference>
<gene>
    <name evidence="1" type="primary">Orf-116</name>
</gene>
<evidence type="ECO:0000313" key="2">
    <source>
        <dbReference type="Proteomes" id="UP000297030"/>
    </source>
</evidence>
<protein>
    <submittedName>
        <fullName evidence="1">Uncharacterized protein</fullName>
    </submittedName>
</protein>
<keyword evidence="2" id="KW-1185">Reference proteome</keyword>